<sequence length="67" mass="7539">MFHVSRDKRKFSIVNLVIVFSNVKFIVPHQKTDLLTENVLSSSVLTPRLPPSSSLGVSHQRLAGRRP</sequence>
<evidence type="ECO:0000313" key="3">
    <source>
        <dbReference type="Proteomes" id="UP001283361"/>
    </source>
</evidence>
<feature type="region of interest" description="Disordered" evidence="1">
    <location>
        <begin position="45"/>
        <end position="67"/>
    </location>
</feature>
<comment type="caution">
    <text evidence="2">The sequence shown here is derived from an EMBL/GenBank/DDBJ whole genome shotgun (WGS) entry which is preliminary data.</text>
</comment>
<dbReference type="EMBL" id="JAWDGP010003283">
    <property type="protein sequence ID" value="KAK3775723.1"/>
    <property type="molecule type" value="Genomic_DNA"/>
</dbReference>
<accession>A0AAE1DNA8</accession>
<keyword evidence="3" id="KW-1185">Reference proteome</keyword>
<proteinExistence type="predicted"/>
<name>A0AAE1DNA8_9GAST</name>
<gene>
    <name evidence="2" type="ORF">RRG08_044781</name>
</gene>
<dbReference type="Proteomes" id="UP001283361">
    <property type="component" value="Unassembled WGS sequence"/>
</dbReference>
<dbReference type="AlphaFoldDB" id="A0AAE1DNA8"/>
<evidence type="ECO:0000256" key="1">
    <source>
        <dbReference type="SAM" id="MobiDB-lite"/>
    </source>
</evidence>
<protein>
    <submittedName>
        <fullName evidence="2">Uncharacterized protein</fullName>
    </submittedName>
</protein>
<organism evidence="2 3">
    <name type="scientific">Elysia crispata</name>
    <name type="common">lettuce slug</name>
    <dbReference type="NCBI Taxonomy" id="231223"/>
    <lineage>
        <taxon>Eukaryota</taxon>
        <taxon>Metazoa</taxon>
        <taxon>Spiralia</taxon>
        <taxon>Lophotrochozoa</taxon>
        <taxon>Mollusca</taxon>
        <taxon>Gastropoda</taxon>
        <taxon>Heterobranchia</taxon>
        <taxon>Euthyneura</taxon>
        <taxon>Panpulmonata</taxon>
        <taxon>Sacoglossa</taxon>
        <taxon>Placobranchoidea</taxon>
        <taxon>Plakobranchidae</taxon>
        <taxon>Elysia</taxon>
    </lineage>
</organism>
<reference evidence="2" key="1">
    <citation type="journal article" date="2023" name="G3 (Bethesda)">
        <title>A reference genome for the long-term kleptoplast-retaining sea slug Elysia crispata morphotype clarki.</title>
        <authorList>
            <person name="Eastman K.E."/>
            <person name="Pendleton A.L."/>
            <person name="Shaikh M.A."/>
            <person name="Suttiyut T."/>
            <person name="Ogas R."/>
            <person name="Tomko P."/>
            <person name="Gavelis G."/>
            <person name="Widhalm J.R."/>
            <person name="Wisecaver J.H."/>
        </authorList>
    </citation>
    <scope>NUCLEOTIDE SEQUENCE</scope>
    <source>
        <strain evidence="2">ECLA1</strain>
    </source>
</reference>
<evidence type="ECO:0000313" key="2">
    <source>
        <dbReference type="EMBL" id="KAK3775723.1"/>
    </source>
</evidence>
<feature type="compositionally biased region" description="Polar residues" evidence="1">
    <location>
        <begin position="45"/>
        <end position="57"/>
    </location>
</feature>